<dbReference type="EMBL" id="BPLR01019024">
    <property type="protein sequence ID" value="GIZ04027.1"/>
    <property type="molecule type" value="Genomic_DNA"/>
</dbReference>
<dbReference type="AlphaFoldDB" id="A0AAV4YCY1"/>
<name>A0AAV4YCY1_CAEEX</name>
<organism evidence="1 2">
    <name type="scientific">Caerostris extrusa</name>
    <name type="common">Bark spider</name>
    <name type="synonym">Caerostris bankana</name>
    <dbReference type="NCBI Taxonomy" id="172846"/>
    <lineage>
        <taxon>Eukaryota</taxon>
        <taxon>Metazoa</taxon>
        <taxon>Ecdysozoa</taxon>
        <taxon>Arthropoda</taxon>
        <taxon>Chelicerata</taxon>
        <taxon>Arachnida</taxon>
        <taxon>Araneae</taxon>
        <taxon>Araneomorphae</taxon>
        <taxon>Entelegynae</taxon>
        <taxon>Araneoidea</taxon>
        <taxon>Araneidae</taxon>
        <taxon>Caerostris</taxon>
    </lineage>
</organism>
<reference evidence="1 2" key="1">
    <citation type="submission" date="2021-06" db="EMBL/GenBank/DDBJ databases">
        <title>Caerostris extrusa draft genome.</title>
        <authorList>
            <person name="Kono N."/>
            <person name="Arakawa K."/>
        </authorList>
    </citation>
    <scope>NUCLEOTIDE SEQUENCE [LARGE SCALE GENOMIC DNA]</scope>
</reference>
<evidence type="ECO:0000313" key="1">
    <source>
        <dbReference type="EMBL" id="GIZ04027.1"/>
    </source>
</evidence>
<dbReference type="Proteomes" id="UP001054945">
    <property type="component" value="Unassembled WGS sequence"/>
</dbReference>
<accession>A0AAV4YCY1</accession>
<sequence>MEIYGQKGWMEGRMDEWWMDRRMDEWTDGRIDGWVDKRKGVDRWTERWTEEWMGGHTSYAASLPGLSMQFTGIRSTQTVLATVVNILKVGNLSTKKRHINPVTFLSASGREPLLSSCLSVLSVEQ</sequence>
<proteinExistence type="predicted"/>
<evidence type="ECO:0000313" key="2">
    <source>
        <dbReference type="Proteomes" id="UP001054945"/>
    </source>
</evidence>
<keyword evidence="2" id="KW-1185">Reference proteome</keyword>
<protein>
    <submittedName>
        <fullName evidence="1">Uncharacterized protein</fullName>
    </submittedName>
</protein>
<gene>
    <name evidence="1" type="ORF">CEXT_663501</name>
</gene>
<comment type="caution">
    <text evidence="1">The sequence shown here is derived from an EMBL/GenBank/DDBJ whole genome shotgun (WGS) entry which is preliminary data.</text>
</comment>